<evidence type="ECO:0000256" key="4">
    <source>
        <dbReference type="ARBA" id="ARBA00025338"/>
    </source>
</evidence>
<sequence length="394" mass="44818">MCLWFSLPCCLRRGSNVVHTMFKKVCRFIRQHQKKILVGGGVMVGVLWLNKYLHSKLVDFEFKRTTEYVEQLKKQQHFEGTLQTCDSSTISLVPKVWEHLLMLLDFDQVLDMLKIKSGNKLQLWEELKINIISYAVCEVYATSLFVMFMRVQLSVIGGYMYVDTHWQKSENGINFPLATAEVQQKYLACIQHFLDIGVKQLVRLVSEAVKKQFGSVSLKDNLFLKDFHSLLQNVKLDIAGTHGVIPKVSEYLLPDDPAHLPSGSSASTTPLVLSKLLVETSDILESPDFVKVLSSCVDQGYGALLDKLSECYFHINQSNKDRFTNPYNVNVPLAKVIPVLKKVLQDVPVEDKSLFTYQLLQLELLKSFSANIYEAFSQSVEDSNHSLNKQVQTV</sequence>
<dbReference type="GeneID" id="106465290"/>
<dbReference type="PANTHER" id="PTHR28080:SF1">
    <property type="entry name" value="PEROXISOMAL BIOGENESIS FACTOR 3"/>
    <property type="match status" value="1"/>
</dbReference>
<keyword evidence="6" id="KW-1185">Reference proteome</keyword>
<accession>A0ABM1SZ03</accession>
<evidence type="ECO:0000256" key="1">
    <source>
        <dbReference type="ARBA" id="ARBA00011494"/>
    </source>
</evidence>
<reference evidence="7" key="1">
    <citation type="submission" date="2025-08" db="UniProtKB">
        <authorList>
            <consortium name="RefSeq"/>
        </authorList>
    </citation>
    <scope>IDENTIFICATION</scope>
    <source>
        <tissue evidence="7">Muscle</tissue>
    </source>
</reference>
<proteinExistence type="predicted"/>
<protein>
    <recommendedName>
        <fullName evidence="2">Peroxisomal biogenesis factor 3</fullName>
    </recommendedName>
    <alternativeName>
        <fullName evidence="5">Peroxisomal assembly protein PEX3</fullName>
    </alternativeName>
</protein>
<dbReference type="InterPro" id="IPR006966">
    <property type="entry name" value="Peroxin-3"/>
</dbReference>
<dbReference type="Proteomes" id="UP000694941">
    <property type="component" value="Unplaced"/>
</dbReference>
<evidence type="ECO:0000256" key="2">
    <source>
        <dbReference type="ARBA" id="ARBA00014294"/>
    </source>
</evidence>
<dbReference type="PANTHER" id="PTHR28080">
    <property type="entry name" value="PEROXISOMAL BIOGENESIS FACTOR 3"/>
    <property type="match status" value="1"/>
</dbReference>
<organism evidence="6 7">
    <name type="scientific">Limulus polyphemus</name>
    <name type="common">Atlantic horseshoe crab</name>
    <dbReference type="NCBI Taxonomy" id="6850"/>
    <lineage>
        <taxon>Eukaryota</taxon>
        <taxon>Metazoa</taxon>
        <taxon>Ecdysozoa</taxon>
        <taxon>Arthropoda</taxon>
        <taxon>Chelicerata</taxon>
        <taxon>Merostomata</taxon>
        <taxon>Xiphosura</taxon>
        <taxon>Limulidae</taxon>
        <taxon>Limulus</taxon>
    </lineage>
</organism>
<evidence type="ECO:0000256" key="3">
    <source>
        <dbReference type="ARBA" id="ARBA00022593"/>
    </source>
</evidence>
<comment type="function">
    <text evidence="4">Involved in peroxisome biosynthesis and integrity. Assembles membrane vesicles before the matrix proteins are translocated. As a docking factor for PEX19, is necessary for the import of peroxisomal membrane proteins in the peroxisomes.</text>
</comment>
<gene>
    <name evidence="7" type="primary">LOC106465290</name>
</gene>
<comment type="subunit">
    <text evidence="1">Interacts with PEX19.</text>
</comment>
<name>A0ABM1SZ03_LIMPO</name>
<evidence type="ECO:0000256" key="5">
    <source>
        <dbReference type="ARBA" id="ARBA00029630"/>
    </source>
</evidence>
<evidence type="ECO:0000313" key="6">
    <source>
        <dbReference type="Proteomes" id="UP000694941"/>
    </source>
</evidence>
<evidence type="ECO:0000313" key="7">
    <source>
        <dbReference type="RefSeq" id="XP_022248859.1"/>
    </source>
</evidence>
<dbReference type="Pfam" id="PF04882">
    <property type="entry name" value="Peroxin-3"/>
    <property type="match status" value="1"/>
</dbReference>
<dbReference type="RefSeq" id="XP_022248859.1">
    <property type="nucleotide sequence ID" value="XM_022393151.1"/>
</dbReference>
<keyword evidence="3" id="KW-0962">Peroxisome biogenesis</keyword>